<dbReference type="PANTHER" id="PTHR32285">
    <property type="entry name" value="PROTEIN TRICHOME BIREFRINGENCE-LIKE 9-RELATED"/>
    <property type="match status" value="1"/>
</dbReference>
<dbReference type="GeneID" id="123394956"/>
<dbReference type="Pfam" id="PF13839">
    <property type="entry name" value="PC-Esterase"/>
    <property type="match status" value="1"/>
</dbReference>
<evidence type="ECO:0000313" key="16">
    <source>
        <dbReference type="Proteomes" id="UP000011116"/>
    </source>
</evidence>
<keyword evidence="6" id="KW-1133">Transmembrane helix</keyword>
<dbReference type="SMR" id="A0A8I7B0A2"/>
<keyword evidence="3" id="KW-0808">Transferase</keyword>
<evidence type="ECO:0000259" key="12">
    <source>
        <dbReference type="Pfam" id="PF13839"/>
    </source>
</evidence>
<proteinExistence type="inferred from homology"/>
<evidence type="ECO:0000313" key="15">
    <source>
        <dbReference type="EnsemblPlants" id="HORVU.MOREX.r3.UnG0769140.1"/>
    </source>
</evidence>
<keyword evidence="9" id="KW-1015">Disulfide bond</keyword>
<feature type="domain" description="Trichome birefringence-like C-terminal" evidence="12">
    <location>
        <begin position="99"/>
        <end position="388"/>
    </location>
</feature>
<dbReference type="GO" id="GO:0005794">
    <property type="term" value="C:Golgi apparatus"/>
    <property type="evidence" value="ECO:0000318"/>
    <property type="project" value="GO_Central"/>
</dbReference>
<dbReference type="AlphaFoldDB" id="A0A8I7B0A2"/>
<dbReference type="EnsemblPlants" id="HORVU.MOREX.r3.1HG0001640.1">
    <property type="protein sequence ID" value="HORVU.MOREX.r3.1HG0001640.1"/>
    <property type="gene ID" value="HORVU.MOREX.r3.1HG0001640"/>
</dbReference>
<feature type="chain" id="PRO_5044692134" description="Trichome birefringence-like N-terminal domain-containing protein" evidence="11">
    <location>
        <begin position="24"/>
        <end position="403"/>
    </location>
</feature>
<dbReference type="EnsemblPlants" id="HORVU.MOREX.r3.UnG0769140.1">
    <property type="protein sequence ID" value="HORVU.MOREX.r3.UnG0769140.1"/>
    <property type="gene ID" value="HORVU.MOREX.r3.UnG0769140"/>
</dbReference>
<evidence type="ECO:0008006" key="17">
    <source>
        <dbReference type="Google" id="ProtNLM"/>
    </source>
</evidence>
<dbReference type="OrthoDB" id="630188at2759"/>
<evidence type="ECO:0000256" key="4">
    <source>
        <dbReference type="ARBA" id="ARBA00022692"/>
    </source>
</evidence>
<dbReference type="InterPro" id="IPR025846">
    <property type="entry name" value="TBL_N"/>
</dbReference>
<evidence type="ECO:0000256" key="8">
    <source>
        <dbReference type="ARBA" id="ARBA00023136"/>
    </source>
</evidence>
<evidence type="ECO:0000256" key="5">
    <source>
        <dbReference type="ARBA" id="ARBA00022968"/>
    </source>
</evidence>
<keyword evidence="4" id="KW-0812">Transmembrane</keyword>
<feature type="domain" description="Trichome birefringence-like N-terminal" evidence="13">
    <location>
        <begin position="43"/>
        <end position="94"/>
    </location>
</feature>
<dbReference type="KEGG" id="hvg:123418972"/>
<keyword evidence="8" id="KW-0472">Membrane</keyword>
<reference evidence="14" key="2">
    <citation type="submission" date="2020-10" db="EMBL/GenBank/DDBJ databases">
        <authorList>
            <person name="Scholz U."/>
            <person name="Mascher M."/>
            <person name="Fiebig A."/>
        </authorList>
    </citation>
    <scope>NUCLEOTIDE SEQUENCE [LARGE SCALE GENOMIC DNA]</scope>
    <source>
        <strain evidence="14">cv. Morex</strain>
    </source>
</reference>
<dbReference type="Gramene" id="HORVU.MOREX.r3.1HG0001790.1">
    <property type="protein sequence ID" value="HORVU.MOREX.r3.1HG0001790.1"/>
    <property type="gene ID" value="HORVU.MOREX.r3.1HG0001790"/>
</dbReference>
<evidence type="ECO:0000256" key="7">
    <source>
        <dbReference type="ARBA" id="ARBA00023034"/>
    </source>
</evidence>
<evidence type="ECO:0000256" key="11">
    <source>
        <dbReference type="SAM" id="SignalP"/>
    </source>
</evidence>
<keyword evidence="5" id="KW-0735">Signal-anchor</keyword>
<name>A0A8I7B0A2_HORVV</name>
<protein>
    <recommendedName>
        <fullName evidence="17">Trichome birefringence-like N-terminal domain-containing protein</fullName>
    </recommendedName>
</protein>
<evidence type="ECO:0000256" key="9">
    <source>
        <dbReference type="ARBA" id="ARBA00023157"/>
    </source>
</evidence>
<keyword evidence="11" id="KW-0732">Signal</keyword>
<dbReference type="RefSeq" id="XP_044945799.1">
    <property type="nucleotide sequence ID" value="XM_045089864.1"/>
</dbReference>
<comment type="similarity">
    <text evidence="2">Belongs to the PC-esterase family. TBL subfamily.</text>
</comment>
<dbReference type="InterPro" id="IPR026057">
    <property type="entry name" value="TBL_C"/>
</dbReference>
<keyword evidence="16" id="KW-1185">Reference proteome</keyword>
<keyword evidence="7" id="KW-0333">Golgi apparatus</keyword>
<sequence length="403" mass="46361">MHVRHATIFSVLLVLFVLSVIVTQKPLFPTRSPPRLINHVNGGCDYSDGKWVRDITATTTTYGEDCPFLDPGFRCMQNGRNDSSFRQWRWQPRHGSCHLPKFNASDMLERSRNGRIVFVGDSIGRNQWESMLCMLAAAVPAGSRIKEKFGKPLSRHKGYLSMVFADYNLSMEYYRAPMLVKVDRLPPTSDGAIKRAIRLDVVPWHAARWASADVLVLNTGHWWNLHKTIKSGNYFTLGDRFNVTTNIKEAFRRSLQTVKDWALTNPRLSKRGHLFFRSYSPSHYRNRTWDTGGSCTDQWDPLTTITSERDQQEHSWINTMISSVARSMRRRHGMNKDAVFLNITYTTGLRRDGHPSRYREPETPSDAPEDCSHWCLPGVPDVWNQMMYGHLVSMGFDMGSINR</sequence>
<dbReference type="GO" id="GO:1990538">
    <property type="term" value="F:xylan O-acetyltransferase activity"/>
    <property type="evidence" value="ECO:0007669"/>
    <property type="project" value="UniProtKB-ARBA"/>
</dbReference>
<evidence type="ECO:0000256" key="2">
    <source>
        <dbReference type="ARBA" id="ARBA00007727"/>
    </source>
</evidence>
<organism evidence="14 16">
    <name type="scientific">Hordeum vulgare subsp. vulgare</name>
    <name type="common">Domesticated barley</name>
    <dbReference type="NCBI Taxonomy" id="112509"/>
    <lineage>
        <taxon>Eukaryota</taxon>
        <taxon>Viridiplantae</taxon>
        <taxon>Streptophyta</taxon>
        <taxon>Embryophyta</taxon>
        <taxon>Tracheophyta</taxon>
        <taxon>Spermatophyta</taxon>
        <taxon>Magnoliopsida</taxon>
        <taxon>Liliopsida</taxon>
        <taxon>Poales</taxon>
        <taxon>Poaceae</taxon>
        <taxon>BOP clade</taxon>
        <taxon>Pooideae</taxon>
        <taxon>Triticodae</taxon>
        <taxon>Triticeae</taxon>
        <taxon>Hordeinae</taxon>
        <taxon>Hordeum</taxon>
    </lineage>
</organism>
<accession>A0A8I7B0A2</accession>
<dbReference type="PANTHER" id="PTHR32285:SF274">
    <property type="entry name" value="TRICHOME BIREFRINGENCE-LIKE N-TERMINAL DOMAIN-CONTAINING PROTEIN"/>
    <property type="match status" value="1"/>
</dbReference>
<dbReference type="Proteomes" id="UP000011116">
    <property type="component" value="Chromosome 1H"/>
</dbReference>
<gene>
    <name evidence="14" type="primary">LOC123394956</name>
</gene>
<evidence type="ECO:0000256" key="1">
    <source>
        <dbReference type="ARBA" id="ARBA00004323"/>
    </source>
</evidence>
<evidence type="ECO:0000256" key="10">
    <source>
        <dbReference type="ARBA" id="ARBA00023180"/>
    </source>
</evidence>
<evidence type="ECO:0000256" key="3">
    <source>
        <dbReference type="ARBA" id="ARBA00022679"/>
    </source>
</evidence>
<reference evidence="15 16" key="1">
    <citation type="journal article" date="2012" name="Nature">
        <title>A physical, genetic and functional sequence assembly of the barley genome.</title>
        <authorList>
            <consortium name="The International Barley Genome Sequencing Consortium"/>
            <person name="Mayer K.F."/>
            <person name="Waugh R."/>
            <person name="Brown J.W."/>
            <person name="Schulman A."/>
            <person name="Langridge P."/>
            <person name="Platzer M."/>
            <person name="Fincher G.B."/>
            <person name="Muehlbauer G.J."/>
            <person name="Sato K."/>
            <person name="Close T.J."/>
            <person name="Wise R.P."/>
            <person name="Stein N."/>
        </authorList>
    </citation>
    <scope>NUCLEOTIDE SEQUENCE [LARGE SCALE GENOMIC DNA]</scope>
    <source>
        <strain evidence="15 16">cv. Morex</strain>
    </source>
</reference>
<evidence type="ECO:0000313" key="14">
    <source>
        <dbReference type="EnsemblPlants" id="HORVU.MOREX.r3.1HG0001790.1"/>
    </source>
</evidence>
<evidence type="ECO:0000259" key="13">
    <source>
        <dbReference type="Pfam" id="PF14416"/>
    </source>
</evidence>
<dbReference type="Gramene" id="HORVU.MOREX.r3.UnG0769140.1">
    <property type="protein sequence ID" value="HORVU.MOREX.r3.UnG0769140.1"/>
    <property type="gene ID" value="HORVU.MOREX.r3.UnG0769140"/>
</dbReference>
<dbReference type="Pfam" id="PF14416">
    <property type="entry name" value="PMR5N"/>
    <property type="match status" value="1"/>
</dbReference>
<dbReference type="Proteomes" id="UP000011116">
    <property type="component" value="Unassembled WGS sequence"/>
</dbReference>
<keyword evidence="10" id="KW-0325">Glycoprotein</keyword>
<evidence type="ECO:0000256" key="6">
    <source>
        <dbReference type="ARBA" id="ARBA00022989"/>
    </source>
</evidence>
<feature type="signal peptide" evidence="11">
    <location>
        <begin position="1"/>
        <end position="23"/>
    </location>
</feature>
<dbReference type="GO" id="GO:0016413">
    <property type="term" value="F:O-acetyltransferase activity"/>
    <property type="evidence" value="ECO:0000318"/>
    <property type="project" value="GO_Central"/>
</dbReference>
<dbReference type="GO" id="GO:0000139">
    <property type="term" value="C:Golgi membrane"/>
    <property type="evidence" value="ECO:0007669"/>
    <property type="project" value="UniProtKB-SubCell"/>
</dbReference>
<dbReference type="InterPro" id="IPR029962">
    <property type="entry name" value="TBL"/>
</dbReference>
<comment type="subcellular location">
    <subcellularLocation>
        <location evidence="1">Golgi apparatus membrane</location>
        <topology evidence="1">Single-pass type II membrane protein</topology>
    </subcellularLocation>
</comment>
<dbReference type="EnsemblPlants" id="HORVU.MOREX.r3.1HG0001790.1">
    <property type="protein sequence ID" value="HORVU.MOREX.r3.1HG0001790.1"/>
    <property type="gene ID" value="HORVU.MOREX.r3.1HG0001790"/>
</dbReference>
<dbReference type="Gramene" id="HORVU.MOREX.r3.1HG0001640.1">
    <property type="protein sequence ID" value="HORVU.MOREX.r3.1HG0001640.1"/>
    <property type="gene ID" value="HORVU.MOREX.r3.1HG0001640"/>
</dbReference>
<reference evidence="14" key="3">
    <citation type="submission" date="2022-01" db="UniProtKB">
        <authorList>
            <consortium name="EnsemblPlants"/>
        </authorList>
    </citation>
    <scope>IDENTIFICATION</scope>
    <source>
        <strain evidence="14">subsp. vulgare</strain>
    </source>
</reference>